<keyword evidence="4" id="KW-1185">Reference proteome</keyword>
<evidence type="ECO:0000313" key="4">
    <source>
        <dbReference type="Proteomes" id="UP001161247"/>
    </source>
</evidence>
<feature type="region of interest" description="Disordered" evidence="1">
    <location>
        <begin position="132"/>
        <end position="153"/>
    </location>
</feature>
<protein>
    <submittedName>
        <fullName evidence="3">OLC1v1035362C1</fullName>
    </submittedName>
</protein>
<dbReference type="InterPro" id="IPR050796">
    <property type="entry name" value="SCF_F-box_component"/>
</dbReference>
<dbReference type="PROSITE" id="PS50181">
    <property type="entry name" value="FBOX"/>
    <property type="match status" value="1"/>
</dbReference>
<dbReference type="InterPro" id="IPR001810">
    <property type="entry name" value="F-box_dom"/>
</dbReference>
<dbReference type="InterPro" id="IPR036047">
    <property type="entry name" value="F-box-like_dom_sf"/>
</dbReference>
<accession>A0AAV1CTB4</accession>
<gene>
    <name evidence="3" type="ORF">OLC1_LOCUS8835</name>
</gene>
<dbReference type="EMBL" id="OX459120">
    <property type="protein sequence ID" value="CAI9098677.1"/>
    <property type="molecule type" value="Genomic_DNA"/>
</dbReference>
<dbReference type="Pfam" id="PF07734">
    <property type="entry name" value="FBA_1"/>
    <property type="match status" value="1"/>
</dbReference>
<feature type="domain" description="F-box" evidence="2">
    <location>
        <begin position="363"/>
        <end position="410"/>
    </location>
</feature>
<dbReference type="PANTHER" id="PTHR31672:SF13">
    <property type="entry name" value="F-BOX PROTEIN CPR30-LIKE"/>
    <property type="match status" value="1"/>
</dbReference>
<dbReference type="Gene3D" id="1.20.1280.50">
    <property type="match status" value="1"/>
</dbReference>
<dbReference type="SUPFAM" id="SSF81383">
    <property type="entry name" value="F-box domain"/>
    <property type="match status" value="1"/>
</dbReference>
<dbReference type="Proteomes" id="UP001161247">
    <property type="component" value="Chromosome 3"/>
</dbReference>
<dbReference type="SMART" id="SM00256">
    <property type="entry name" value="FBOX"/>
    <property type="match status" value="1"/>
</dbReference>
<dbReference type="PANTHER" id="PTHR31672">
    <property type="entry name" value="BNACNNG10540D PROTEIN"/>
    <property type="match status" value="1"/>
</dbReference>
<dbReference type="InterPro" id="IPR006527">
    <property type="entry name" value="F-box-assoc_dom_typ1"/>
</dbReference>
<dbReference type="InterPro" id="IPR017451">
    <property type="entry name" value="F-box-assoc_interact_dom"/>
</dbReference>
<organism evidence="3 4">
    <name type="scientific">Oldenlandia corymbosa var. corymbosa</name>
    <dbReference type="NCBI Taxonomy" id="529605"/>
    <lineage>
        <taxon>Eukaryota</taxon>
        <taxon>Viridiplantae</taxon>
        <taxon>Streptophyta</taxon>
        <taxon>Embryophyta</taxon>
        <taxon>Tracheophyta</taxon>
        <taxon>Spermatophyta</taxon>
        <taxon>Magnoliopsida</taxon>
        <taxon>eudicotyledons</taxon>
        <taxon>Gunneridae</taxon>
        <taxon>Pentapetalae</taxon>
        <taxon>asterids</taxon>
        <taxon>lamiids</taxon>
        <taxon>Gentianales</taxon>
        <taxon>Rubiaceae</taxon>
        <taxon>Rubioideae</taxon>
        <taxon>Spermacoceae</taxon>
        <taxon>Hedyotis-Oldenlandia complex</taxon>
        <taxon>Oldenlandia</taxon>
    </lineage>
</organism>
<feature type="region of interest" description="Disordered" evidence="1">
    <location>
        <begin position="76"/>
        <end position="105"/>
    </location>
</feature>
<sequence length="751" mass="83957">MKPPVPNHSRSSLISAGKKPRVRANVQSSNPKLGISVFTSNLTEAQLESINTYYKIPQDFRASVSGLGWTIDDPLEGMIGSTADSSSPSEDTKEPGTEGSSKKLKMTDVVPDVEILSSTEVFSPKPLASKSVFEDSEEKGHPSTGFPAKEVYEGPSVPPANPVISSGVSTRGIEPFRPCFQRDEDVAQRDSFASLELEEHRVTSLAYEEKLRVAEAKFADLEESCSALQKELEDTGKASLEKRVAELGDASARTQEENKNLVETRPDSGRHDRDEGRFGSENNGPQKSGLIRNPTSSLTTKRIWEDTPSFIDIVKGFGCTFAMNETQCKTMFANFSCDVSEISVRTALTSSGEMKKGRKNFVLAVHVQLPEDIIAEILGRLPVKTLLRFKCVCKFWKELISNPNFTLSCTGRDRVIVGYVPYASSSFDKHQLYFYSIDDDLSMVKLPDPVDDVRPYHYHHHSRFDLYGSCNGLVLFLTDNGMYLWNPMTSCCRLVHQLHVLADRVRQISLSRVHRNSGLCYDKKANDYKVVLMANDPPPVGSVYASVVSLRSGKTWTDISFPYKVARPSISSYSGVLVGGHLHWIVEREIGASMLIVYFDEEINQFRELPMPDEHEPSDGSPAYYFGLTLLYGCLCMSKSASMFRRGDIFIMREYGVKQSWTKLFTLYGVIVPLHTKNPNEIILVPGSERQLCRYNLEKNHLRRIKCPPVELRQKLGNKFETEAGQVSVTNMSPIAAPFRFTESLASVDFI</sequence>
<dbReference type="AlphaFoldDB" id="A0AAV1CTB4"/>
<proteinExistence type="predicted"/>
<dbReference type="CDD" id="cd22157">
    <property type="entry name" value="F-box_AtFBW1-like"/>
    <property type="match status" value="1"/>
</dbReference>
<name>A0AAV1CTB4_OLDCO</name>
<dbReference type="Pfam" id="PF00646">
    <property type="entry name" value="F-box"/>
    <property type="match status" value="1"/>
</dbReference>
<evidence type="ECO:0000259" key="2">
    <source>
        <dbReference type="PROSITE" id="PS50181"/>
    </source>
</evidence>
<evidence type="ECO:0000256" key="1">
    <source>
        <dbReference type="SAM" id="MobiDB-lite"/>
    </source>
</evidence>
<feature type="region of interest" description="Disordered" evidence="1">
    <location>
        <begin position="247"/>
        <end position="294"/>
    </location>
</feature>
<feature type="compositionally biased region" description="Basic and acidic residues" evidence="1">
    <location>
        <begin position="254"/>
        <end position="278"/>
    </location>
</feature>
<evidence type="ECO:0000313" key="3">
    <source>
        <dbReference type="EMBL" id="CAI9098677.1"/>
    </source>
</evidence>
<feature type="region of interest" description="Disordered" evidence="1">
    <location>
        <begin position="1"/>
        <end position="28"/>
    </location>
</feature>
<reference evidence="3" key="1">
    <citation type="submission" date="2023-03" db="EMBL/GenBank/DDBJ databases">
        <authorList>
            <person name="Julca I."/>
        </authorList>
    </citation>
    <scope>NUCLEOTIDE SEQUENCE</scope>
</reference>
<dbReference type="NCBIfam" id="TIGR01640">
    <property type="entry name" value="F_box_assoc_1"/>
    <property type="match status" value="1"/>
</dbReference>